<sequence length="202" mass="22902">MRTQVAKRNTLLWKSAVDFVKRRYMKAFNAIIEPSPEYFLIVFDNNDSIQSCAGFSFAKSGPLLSECYLDSPSEETLSRITNTRIERDSIVEIGNTASINSAAGQTLFNMLSMVTWCMGARYVLCTCTPQLIKSMGYCNVKVNKICDADPQRMTPQAEVEWGSYYEQTPITGYIKLGDMKRHYHETVLKTVFRLDVQSEQAA</sequence>
<reference evidence="1 2" key="2">
    <citation type="journal article" date="2018" name="Nature">
        <title>Mutant phenotypes for thousands of bacterial genes of unknown function.</title>
        <authorList>
            <person name="Price M.N."/>
            <person name="Wetmore K.M."/>
            <person name="Waters R.J."/>
            <person name="Callaghan M."/>
            <person name="Ray J."/>
            <person name="Liu H."/>
            <person name="Kuehl J.V."/>
            <person name="Melnyk R.A."/>
            <person name="Lamson J.S."/>
            <person name="Suh Y."/>
            <person name="Carlson H.K."/>
            <person name="Esquivel Z."/>
            <person name="Sadeeshkumar H."/>
            <person name="Chakraborty R."/>
            <person name="Zane G.M."/>
            <person name="Rubin B.E."/>
            <person name="Wall J.D."/>
            <person name="Visel A."/>
            <person name="Bristow J."/>
            <person name="Blow M.J."/>
            <person name="Arkin A.P."/>
            <person name="Deutschbauer A.M."/>
        </authorList>
    </citation>
    <scope>NUCLEOTIDE SEQUENCE [LARGE SCALE GENOMIC DNA]</scope>
    <source>
        <strain evidence="1 2">FW300-N2E3</strain>
    </source>
</reference>
<evidence type="ECO:0000313" key="2">
    <source>
        <dbReference type="Proteomes" id="UP000066487"/>
    </source>
</evidence>
<evidence type="ECO:0000313" key="1">
    <source>
        <dbReference type="EMBL" id="ALI02839.1"/>
    </source>
</evidence>
<dbReference type="AlphaFoldDB" id="A0A0N9VWJ4"/>
<accession>A0A0N9VWJ4</accession>
<dbReference type="Pfam" id="PF12261">
    <property type="entry name" value="T_hemolysin"/>
    <property type="match status" value="1"/>
</dbReference>
<organism evidence="1 2">
    <name type="scientific">Pseudomonas fluorescens</name>
    <dbReference type="NCBI Taxonomy" id="294"/>
    <lineage>
        <taxon>Bacteria</taxon>
        <taxon>Pseudomonadati</taxon>
        <taxon>Pseudomonadota</taxon>
        <taxon>Gammaproteobacteria</taxon>
        <taxon>Pseudomonadales</taxon>
        <taxon>Pseudomonadaceae</taxon>
        <taxon>Pseudomonas</taxon>
    </lineage>
</organism>
<dbReference type="RefSeq" id="WP_054596131.1">
    <property type="nucleotide sequence ID" value="NZ_CP012830.1"/>
</dbReference>
<dbReference type="EMBL" id="CP012830">
    <property type="protein sequence ID" value="ALI02839.1"/>
    <property type="molecule type" value="Genomic_DNA"/>
</dbReference>
<dbReference type="Proteomes" id="UP000066487">
    <property type="component" value="Chromosome"/>
</dbReference>
<proteinExistence type="predicted"/>
<gene>
    <name evidence="1" type="ORF">AO353_17775</name>
</gene>
<reference evidence="2" key="1">
    <citation type="submission" date="2015-09" db="EMBL/GenBank/DDBJ databases">
        <title>Whole genome sequence of Pseudomonas fluorescens FW300-N2E3.</title>
        <authorList>
            <person name="Ray J."/>
            <person name="Melnyk R."/>
            <person name="Deutschbauer A."/>
        </authorList>
    </citation>
    <scope>NUCLEOTIDE SEQUENCE [LARGE SCALE GENOMIC DNA]</scope>
    <source>
        <strain evidence="2">FW300-N2E3</strain>
    </source>
</reference>
<dbReference type="OrthoDB" id="7432757at2"/>
<dbReference type="InterPro" id="IPR022050">
    <property type="entry name" value="T_hemolysin"/>
</dbReference>
<protein>
    <recommendedName>
        <fullName evidence="3">Thermostable hemolysin</fullName>
    </recommendedName>
</protein>
<name>A0A0N9VWJ4_PSEFL</name>
<evidence type="ECO:0008006" key="3">
    <source>
        <dbReference type="Google" id="ProtNLM"/>
    </source>
</evidence>